<evidence type="ECO:0000313" key="2">
    <source>
        <dbReference type="EMBL" id="ACU73104.1"/>
    </source>
</evidence>
<dbReference type="InParanoid" id="C7QI59"/>
<dbReference type="EMBL" id="CP001700">
    <property type="protein sequence ID" value="ACU73104.1"/>
    <property type="molecule type" value="Genomic_DNA"/>
</dbReference>
<dbReference type="KEGG" id="cai:Caci_4240"/>
<proteinExistence type="predicted"/>
<feature type="compositionally biased region" description="Gly residues" evidence="1">
    <location>
        <begin position="22"/>
        <end position="32"/>
    </location>
</feature>
<reference evidence="2 3" key="1">
    <citation type="journal article" date="2009" name="Stand. Genomic Sci.">
        <title>Complete genome sequence of Catenulispora acidiphila type strain (ID 139908).</title>
        <authorList>
            <person name="Copeland A."/>
            <person name="Lapidus A."/>
            <person name="Glavina Del Rio T."/>
            <person name="Nolan M."/>
            <person name="Lucas S."/>
            <person name="Chen F."/>
            <person name="Tice H."/>
            <person name="Cheng J.F."/>
            <person name="Bruce D."/>
            <person name="Goodwin L."/>
            <person name="Pitluck S."/>
            <person name="Mikhailova N."/>
            <person name="Pati A."/>
            <person name="Ivanova N."/>
            <person name="Mavromatis K."/>
            <person name="Chen A."/>
            <person name="Palaniappan K."/>
            <person name="Chain P."/>
            <person name="Land M."/>
            <person name="Hauser L."/>
            <person name="Chang Y.J."/>
            <person name="Jeffries C.D."/>
            <person name="Chertkov O."/>
            <person name="Brettin T."/>
            <person name="Detter J.C."/>
            <person name="Han C."/>
            <person name="Ali Z."/>
            <person name="Tindall B.J."/>
            <person name="Goker M."/>
            <person name="Bristow J."/>
            <person name="Eisen J.A."/>
            <person name="Markowitz V."/>
            <person name="Hugenholtz P."/>
            <person name="Kyrpides N.C."/>
            <person name="Klenk H.P."/>
        </authorList>
    </citation>
    <scope>NUCLEOTIDE SEQUENCE [LARGE SCALE GENOMIC DNA]</scope>
    <source>
        <strain evidence="3">DSM 44928 / JCM 14897 / NBRC 102108 / NRRL B-24433 / ID139908</strain>
    </source>
</reference>
<protein>
    <recommendedName>
        <fullName evidence="4">SapB/AmfS family lantipeptide</fullName>
    </recommendedName>
</protein>
<dbReference type="HOGENOM" id="CLU_3096964_0_0_11"/>
<dbReference type="AlphaFoldDB" id="C7QI59"/>
<evidence type="ECO:0008006" key="4">
    <source>
        <dbReference type="Google" id="ProtNLM"/>
    </source>
</evidence>
<evidence type="ECO:0000256" key="1">
    <source>
        <dbReference type="SAM" id="MobiDB-lite"/>
    </source>
</evidence>
<keyword evidence="3" id="KW-1185">Reference proteome</keyword>
<name>C7QI59_CATAD</name>
<feature type="region of interest" description="Disordered" evidence="1">
    <location>
        <begin position="1"/>
        <end position="51"/>
    </location>
</feature>
<evidence type="ECO:0000313" key="3">
    <source>
        <dbReference type="Proteomes" id="UP000000851"/>
    </source>
</evidence>
<dbReference type="RefSeq" id="WP_015792833.1">
    <property type="nucleotide sequence ID" value="NC_013131.1"/>
</dbReference>
<sequence length="51" mass="5143">MTEEMTLLDLQGMEQTETDSWGGSGHGGGGDSGLSVTGCNGHSGISLLCDL</sequence>
<dbReference type="NCBIfam" id="NF033212">
    <property type="entry name" value="SapB_AmfS_lanti"/>
    <property type="match status" value="1"/>
</dbReference>
<gene>
    <name evidence="2" type="ordered locus">Caci_4240</name>
</gene>
<organism evidence="2 3">
    <name type="scientific">Catenulispora acidiphila (strain DSM 44928 / JCM 14897 / NBRC 102108 / NRRL B-24433 / ID139908)</name>
    <dbReference type="NCBI Taxonomy" id="479433"/>
    <lineage>
        <taxon>Bacteria</taxon>
        <taxon>Bacillati</taxon>
        <taxon>Actinomycetota</taxon>
        <taxon>Actinomycetes</taxon>
        <taxon>Catenulisporales</taxon>
        <taxon>Catenulisporaceae</taxon>
        <taxon>Catenulispora</taxon>
    </lineage>
</organism>
<dbReference type="Pfam" id="PF19402">
    <property type="entry name" value="RamS"/>
    <property type="match status" value="1"/>
</dbReference>
<dbReference type="Proteomes" id="UP000000851">
    <property type="component" value="Chromosome"/>
</dbReference>
<accession>C7QI59</accession>
<dbReference type="InterPro" id="IPR045825">
    <property type="entry name" value="RamS"/>
</dbReference>
<dbReference type="STRING" id="479433.Caci_4240"/>